<evidence type="ECO:0000256" key="13">
    <source>
        <dbReference type="PIRSR" id="PIRSR602401-1"/>
    </source>
</evidence>
<comment type="subcellular location">
    <subcellularLocation>
        <location evidence="2">Membrane</location>
        <topology evidence="2">Single-pass membrane protein</topology>
    </subcellularLocation>
</comment>
<dbReference type="Proteomes" id="UP000008370">
    <property type="component" value="Unassembled WGS sequence"/>
</dbReference>
<evidence type="ECO:0008006" key="17">
    <source>
        <dbReference type="Google" id="ProtNLM"/>
    </source>
</evidence>
<evidence type="ECO:0000256" key="12">
    <source>
        <dbReference type="ARBA" id="ARBA00023136"/>
    </source>
</evidence>
<dbReference type="PRINTS" id="PR00463">
    <property type="entry name" value="EP450I"/>
</dbReference>
<evidence type="ECO:0000256" key="10">
    <source>
        <dbReference type="ARBA" id="ARBA00023004"/>
    </source>
</evidence>
<dbReference type="InParanoid" id="K5V0A2"/>
<sequence>MKTLTLLGYFLAGLAVKWAVALWNRPRRRYPPGPKGLPILGNIFNVPLENSWLVFTDWARQYGSDVIHVEALGKHICVVNSAKAAKELFHGRPHIYNDKEQSVMLLELTGWRRAWVMRPYDDYWREHRRLFHQHFRPMAVPQYHPKQTKAVRRLLPLLLDTPGDFYRHIRYMSGSSILDVVYALDVRPGDPRLKLVEKAADTSNHIVNAGVYLVDIIPILKHIPTWFPGAQFKRDAARYKKWVDAMYETPYNQFKDAMREGKAQPCFTAALLSQADADTTNTPELDEIFMSLTGTAYVAGSDTTVIALTTFLLAMVLHPEEQAFVQEELDRVVGRDRLPEMADRESLPRVTAVMQEALRWHSPLPLATPHRAMTDDEYNGYHIPAGSIVMGNSWAILHDEETYPDSYSFNPTRFLSAAGTLRDDVPFPGEVFGYGRRICPGRYFAVDTLFLAIAHILAVFTVERAVDQDGDIIEVKEDFTPQFLSLPKPFKAHFKPRFPGVEGLIRAAALEDS</sequence>
<dbReference type="InterPro" id="IPR002401">
    <property type="entry name" value="Cyt_P450_E_grp-I"/>
</dbReference>
<dbReference type="PANTHER" id="PTHR46300:SF7">
    <property type="entry name" value="P450, PUTATIVE (EUROFUNG)-RELATED"/>
    <property type="match status" value="1"/>
</dbReference>
<dbReference type="PRINTS" id="PR00385">
    <property type="entry name" value="P450"/>
</dbReference>
<evidence type="ECO:0000256" key="8">
    <source>
        <dbReference type="ARBA" id="ARBA00022989"/>
    </source>
</evidence>
<evidence type="ECO:0000256" key="9">
    <source>
        <dbReference type="ARBA" id="ARBA00023002"/>
    </source>
</evidence>
<evidence type="ECO:0000313" key="15">
    <source>
        <dbReference type="EMBL" id="EKM55881.1"/>
    </source>
</evidence>
<evidence type="ECO:0000313" key="16">
    <source>
        <dbReference type="Proteomes" id="UP000008370"/>
    </source>
</evidence>
<keyword evidence="16" id="KW-1185">Reference proteome</keyword>
<keyword evidence="7 13" id="KW-0479">Metal-binding</keyword>
<evidence type="ECO:0000256" key="11">
    <source>
        <dbReference type="ARBA" id="ARBA00023033"/>
    </source>
</evidence>
<dbReference type="Gene3D" id="1.10.630.10">
    <property type="entry name" value="Cytochrome P450"/>
    <property type="match status" value="1"/>
</dbReference>
<name>K5V0A2_PHACS</name>
<dbReference type="GO" id="GO:0005506">
    <property type="term" value="F:iron ion binding"/>
    <property type="evidence" value="ECO:0007669"/>
    <property type="project" value="InterPro"/>
</dbReference>
<keyword evidence="6" id="KW-0812">Transmembrane</keyword>
<dbReference type="InterPro" id="IPR001128">
    <property type="entry name" value="Cyt_P450"/>
</dbReference>
<dbReference type="OrthoDB" id="2789670at2759"/>
<protein>
    <recommendedName>
        <fullName evidence="17">Cytochrome P450</fullName>
    </recommendedName>
</protein>
<gene>
    <name evidence="15" type="ORF">PHACADRAFT_256813</name>
</gene>
<dbReference type="GO" id="GO:0016705">
    <property type="term" value="F:oxidoreductase activity, acting on paired donors, with incorporation or reduction of molecular oxygen"/>
    <property type="evidence" value="ECO:0007669"/>
    <property type="project" value="InterPro"/>
</dbReference>
<evidence type="ECO:0000256" key="3">
    <source>
        <dbReference type="ARBA" id="ARBA00005179"/>
    </source>
</evidence>
<reference evidence="15 16" key="1">
    <citation type="journal article" date="2012" name="BMC Genomics">
        <title>Comparative genomics of the white-rot fungi, Phanerochaete carnosa and P. chrysosporium, to elucidate the genetic basis of the distinct wood types they colonize.</title>
        <authorList>
            <person name="Suzuki H."/>
            <person name="MacDonald J."/>
            <person name="Syed K."/>
            <person name="Salamov A."/>
            <person name="Hori C."/>
            <person name="Aerts A."/>
            <person name="Henrissat B."/>
            <person name="Wiebenga A."/>
            <person name="vanKuyk P.A."/>
            <person name="Barry K."/>
            <person name="Lindquist E."/>
            <person name="LaButti K."/>
            <person name="Lapidus A."/>
            <person name="Lucas S."/>
            <person name="Coutinho P."/>
            <person name="Gong Y."/>
            <person name="Samejima M."/>
            <person name="Mahadevan R."/>
            <person name="Abou-Zaid M."/>
            <person name="de Vries R.P."/>
            <person name="Igarashi K."/>
            <person name="Yadav J.S."/>
            <person name="Grigoriev I.V."/>
            <person name="Master E.R."/>
        </authorList>
    </citation>
    <scope>NUCLEOTIDE SEQUENCE [LARGE SCALE GENOMIC DNA]</scope>
    <source>
        <strain evidence="15 16">HHB-10118-sp</strain>
    </source>
</reference>
<dbReference type="EMBL" id="JH930472">
    <property type="protein sequence ID" value="EKM55881.1"/>
    <property type="molecule type" value="Genomic_DNA"/>
</dbReference>
<keyword evidence="5 13" id="KW-0349">Heme</keyword>
<dbReference type="GeneID" id="18916665"/>
<dbReference type="InterPro" id="IPR017972">
    <property type="entry name" value="Cyt_P450_CS"/>
</dbReference>
<keyword evidence="11 14" id="KW-0503">Monooxygenase</keyword>
<comment type="similarity">
    <text evidence="4 14">Belongs to the cytochrome P450 family.</text>
</comment>
<dbReference type="InterPro" id="IPR050364">
    <property type="entry name" value="Cytochrome_P450_fung"/>
</dbReference>
<evidence type="ECO:0000256" key="14">
    <source>
        <dbReference type="RuleBase" id="RU000461"/>
    </source>
</evidence>
<evidence type="ECO:0000256" key="1">
    <source>
        <dbReference type="ARBA" id="ARBA00001971"/>
    </source>
</evidence>
<dbReference type="RefSeq" id="XP_007396188.1">
    <property type="nucleotide sequence ID" value="XM_007396126.1"/>
</dbReference>
<dbReference type="PANTHER" id="PTHR46300">
    <property type="entry name" value="P450, PUTATIVE (EUROFUNG)-RELATED-RELATED"/>
    <property type="match status" value="1"/>
</dbReference>
<evidence type="ECO:0000256" key="6">
    <source>
        <dbReference type="ARBA" id="ARBA00022692"/>
    </source>
</evidence>
<comment type="pathway">
    <text evidence="3">Secondary metabolite biosynthesis.</text>
</comment>
<dbReference type="GO" id="GO:0016020">
    <property type="term" value="C:membrane"/>
    <property type="evidence" value="ECO:0007669"/>
    <property type="project" value="UniProtKB-SubCell"/>
</dbReference>
<dbReference type="InterPro" id="IPR036396">
    <property type="entry name" value="Cyt_P450_sf"/>
</dbReference>
<proteinExistence type="inferred from homology"/>
<keyword evidence="8" id="KW-1133">Transmembrane helix</keyword>
<evidence type="ECO:0000256" key="7">
    <source>
        <dbReference type="ARBA" id="ARBA00022723"/>
    </source>
</evidence>
<keyword evidence="9 14" id="KW-0560">Oxidoreductase</keyword>
<evidence type="ECO:0000256" key="2">
    <source>
        <dbReference type="ARBA" id="ARBA00004167"/>
    </source>
</evidence>
<accession>K5V0A2</accession>
<dbReference type="HOGENOM" id="CLU_001570_2_3_1"/>
<evidence type="ECO:0000256" key="5">
    <source>
        <dbReference type="ARBA" id="ARBA00022617"/>
    </source>
</evidence>
<comment type="cofactor">
    <cofactor evidence="1 13">
        <name>heme</name>
        <dbReference type="ChEBI" id="CHEBI:30413"/>
    </cofactor>
</comment>
<dbReference type="AlphaFoldDB" id="K5V0A2"/>
<organism evidence="15 16">
    <name type="scientific">Phanerochaete carnosa (strain HHB-10118-sp)</name>
    <name type="common">White-rot fungus</name>
    <name type="synonym">Peniophora carnosa</name>
    <dbReference type="NCBI Taxonomy" id="650164"/>
    <lineage>
        <taxon>Eukaryota</taxon>
        <taxon>Fungi</taxon>
        <taxon>Dikarya</taxon>
        <taxon>Basidiomycota</taxon>
        <taxon>Agaricomycotina</taxon>
        <taxon>Agaricomycetes</taxon>
        <taxon>Polyporales</taxon>
        <taxon>Phanerochaetaceae</taxon>
        <taxon>Phanerochaete</taxon>
    </lineage>
</organism>
<dbReference type="Pfam" id="PF00067">
    <property type="entry name" value="p450"/>
    <property type="match status" value="1"/>
</dbReference>
<dbReference type="CDD" id="cd11065">
    <property type="entry name" value="CYP64-like"/>
    <property type="match status" value="1"/>
</dbReference>
<dbReference type="KEGG" id="pco:PHACADRAFT_256813"/>
<dbReference type="PROSITE" id="PS00086">
    <property type="entry name" value="CYTOCHROME_P450"/>
    <property type="match status" value="1"/>
</dbReference>
<dbReference type="GO" id="GO:0020037">
    <property type="term" value="F:heme binding"/>
    <property type="evidence" value="ECO:0007669"/>
    <property type="project" value="InterPro"/>
</dbReference>
<evidence type="ECO:0000256" key="4">
    <source>
        <dbReference type="ARBA" id="ARBA00010617"/>
    </source>
</evidence>
<keyword evidence="10 13" id="KW-0408">Iron</keyword>
<dbReference type="GO" id="GO:0004497">
    <property type="term" value="F:monooxygenase activity"/>
    <property type="evidence" value="ECO:0007669"/>
    <property type="project" value="UniProtKB-KW"/>
</dbReference>
<feature type="binding site" description="axial binding residue" evidence="13">
    <location>
        <position position="439"/>
    </location>
    <ligand>
        <name>heme</name>
        <dbReference type="ChEBI" id="CHEBI:30413"/>
    </ligand>
    <ligandPart>
        <name>Fe</name>
        <dbReference type="ChEBI" id="CHEBI:18248"/>
    </ligandPart>
</feature>
<dbReference type="SUPFAM" id="SSF48264">
    <property type="entry name" value="Cytochrome P450"/>
    <property type="match status" value="1"/>
</dbReference>
<keyword evidence="12" id="KW-0472">Membrane</keyword>